<dbReference type="SUPFAM" id="SSF52540">
    <property type="entry name" value="P-loop containing nucleoside triphosphate hydrolases"/>
    <property type="match status" value="1"/>
</dbReference>
<dbReference type="Pfam" id="PF00931">
    <property type="entry name" value="NB-ARC"/>
    <property type="match status" value="1"/>
</dbReference>
<feature type="non-terminal residue" evidence="2">
    <location>
        <position position="167"/>
    </location>
</feature>
<dbReference type="AlphaFoldDB" id="Q946C3"/>
<feature type="domain" description="NB-ARC" evidence="1">
    <location>
        <begin position="1"/>
        <end position="45"/>
    </location>
</feature>
<proteinExistence type="predicted"/>
<reference evidence="2" key="1">
    <citation type="journal article" date="2003" name="Theor. Appl. Genet.">
        <title>Resistance gene homologues in Theobroma cacao as useful genetic markers.</title>
        <authorList>
            <person name="Kuhn D.N."/>
            <person name="Heath M."/>
            <person name="Wisser R.J."/>
            <person name="Meerow A."/>
            <person name="Brown J.S."/>
            <person name="Lopes U."/>
            <person name="Schnell R.J."/>
        </authorList>
    </citation>
    <scope>NUCLEOTIDE SEQUENCE</scope>
</reference>
<protein>
    <submittedName>
        <fullName evidence="2">NBS/LRR resistance protein-like protein</fullName>
    </submittedName>
</protein>
<evidence type="ECO:0000259" key="1">
    <source>
        <dbReference type="Pfam" id="PF00931"/>
    </source>
</evidence>
<name>Q946C3_THECC</name>
<evidence type="ECO:0000313" key="2">
    <source>
        <dbReference type="EMBL" id="AAL00981.1"/>
    </source>
</evidence>
<organism evidence="2">
    <name type="scientific">Theobroma cacao</name>
    <name type="common">Cacao</name>
    <name type="synonym">Cocoa</name>
    <dbReference type="NCBI Taxonomy" id="3641"/>
    <lineage>
        <taxon>Eukaryota</taxon>
        <taxon>Viridiplantae</taxon>
        <taxon>Streptophyta</taxon>
        <taxon>Embryophyta</taxon>
        <taxon>Tracheophyta</taxon>
        <taxon>Spermatophyta</taxon>
        <taxon>Magnoliopsida</taxon>
        <taxon>eudicotyledons</taxon>
        <taxon>Gunneridae</taxon>
        <taxon>Pentapetalae</taxon>
        <taxon>rosids</taxon>
        <taxon>malvids</taxon>
        <taxon>Malvales</taxon>
        <taxon>Malvaceae</taxon>
        <taxon>Byttnerioideae</taxon>
        <taxon>Theobroma</taxon>
    </lineage>
</organism>
<dbReference type="InterPro" id="IPR027417">
    <property type="entry name" value="P-loop_NTPase"/>
</dbReference>
<sequence length="167" mass="19036">GMGGVGKTTHLTLINNKLSNNLIDYDIVIWVVTSKDHTIEKVQMSCGRIKVAMRKLQIFSECWSKKVCSTVGWCVGAGGFDQSWNTCIELGKWFLTSFYYSFFRGMWRNGSSWENRSKMFKRKCSLEIVWREGWRRNPCQPSCHSRASLTSYLQSGGGLPLAFKVLG</sequence>
<dbReference type="InterPro" id="IPR002182">
    <property type="entry name" value="NB-ARC"/>
</dbReference>
<dbReference type="GO" id="GO:0043531">
    <property type="term" value="F:ADP binding"/>
    <property type="evidence" value="ECO:0007669"/>
    <property type="project" value="InterPro"/>
</dbReference>
<accession>Q946C3</accession>
<feature type="non-terminal residue" evidence="2">
    <location>
        <position position="1"/>
    </location>
</feature>
<dbReference type="EMBL" id="AF402707">
    <property type="protein sequence ID" value="AAL00981.1"/>
    <property type="molecule type" value="Genomic_DNA"/>
</dbReference>